<feature type="transmembrane region" description="Helical" evidence="9">
    <location>
        <begin position="150"/>
        <end position="176"/>
    </location>
</feature>
<evidence type="ECO:0000256" key="1">
    <source>
        <dbReference type="ARBA" id="ARBA00004477"/>
    </source>
</evidence>
<dbReference type="GO" id="GO:0042765">
    <property type="term" value="C:GPI-anchor transamidase complex"/>
    <property type="evidence" value="ECO:0007669"/>
    <property type="project" value="InterPro"/>
</dbReference>
<keyword evidence="4" id="KW-0337">GPI-anchor biosynthesis</keyword>
<keyword evidence="7 9" id="KW-1133">Transmembrane helix</keyword>
<dbReference type="GO" id="GO:0006506">
    <property type="term" value="P:GPI anchor biosynthetic process"/>
    <property type="evidence" value="ECO:0007669"/>
    <property type="project" value="UniProtKB-KW"/>
</dbReference>
<evidence type="ECO:0000256" key="5">
    <source>
        <dbReference type="ARBA" id="ARBA00022692"/>
    </source>
</evidence>
<feature type="transmembrane region" description="Helical" evidence="9">
    <location>
        <begin position="214"/>
        <end position="234"/>
    </location>
</feature>
<name>A0A8S1GQ03_9PELO</name>
<comment type="similarity">
    <text evidence="3">Belongs to the PIGU family.</text>
</comment>
<accession>A0A8S1GQ03</accession>
<evidence type="ECO:0000313" key="10">
    <source>
        <dbReference type="EMBL" id="CAD6184778.1"/>
    </source>
</evidence>
<sequence>MKRKAAKANKDPESEKDPHLRESLNDVRFAVFAILLRFLFSSYLYDWARERVELVTPVFSYEQLLDDLEMKKDGLPLYTFPHFHNAPMMMWIYSSVSYFGKHSVLAFSCLLDVSVAWLLKWTADAVKSKKEGEAAGCGRWLFRTYLFNPITIASCAICSLSTLYNFLAALSAYLFFSGCLMGYVVVLGIWTSWTVYPAILFNILFVLDLPKRQLGIYLGVGLAVVTAISSVHFWSQGSLEFLDSSYFYMLTFKDITPNVGLYWYFFVQVFDHFREFYVLTFMTFYWFVPVPLTMSIRGDPHLLFWLFLLLSSVFFPSPTLNTATVVFSLWPIFLKRYGEYWRYTLLIVATIVTCVTLMPVMWHMWMVSSSGNANFYFGVTLTYNIAMIYMVIDGTFVYFRDQTNDYFKDWKSRHMGFAYAFH</sequence>
<keyword evidence="6" id="KW-0256">Endoplasmic reticulum</keyword>
<proteinExistence type="inferred from homology"/>
<feature type="transmembrane region" description="Helical" evidence="9">
    <location>
        <begin position="246"/>
        <end position="264"/>
    </location>
</feature>
<evidence type="ECO:0000256" key="4">
    <source>
        <dbReference type="ARBA" id="ARBA00022502"/>
    </source>
</evidence>
<evidence type="ECO:0000256" key="8">
    <source>
        <dbReference type="ARBA" id="ARBA00023136"/>
    </source>
</evidence>
<organism evidence="10 11">
    <name type="scientific">Caenorhabditis auriculariae</name>
    <dbReference type="NCBI Taxonomy" id="2777116"/>
    <lineage>
        <taxon>Eukaryota</taxon>
        <taxon>Metazoa</taxon>
        <taxon>Ecdysozoa</taxon>
        <taxon>Nematoda</taxon>
        <taxon>Chromadorea</taxon>
        <taxon>Rhabditida</taxon>
        <taxon>Rhabditina</taxon>
        <taxon>Rhabditomorpha</taxon>
        <taxon>Rhabditoidea</taxon>
        <taxon>Rhabditidae</taxon>
        <taxon>Peloderinae</taxon>
        <taxon>Caenorhabditis</taxon>
    </lineage>
</organism>
<evidence type="ECO:0000256" key="9">
    <source>
        <dbReference type="SAM" id="Phobius"/>
    </source>
</evidence>
<reference evidence="10" key="1">
    <citation type="submission" date="2020-10" db="EMBL/GenBank/DDBJ databases">
        <authorList>
            <person name="Kikuchi T."/>
        </authorList>
    </citation>
    <scope>NUCLEOTIDE SEQUENCE</scope>
    <source>
        <strain evidence="10">NKZ352</strain>
    </source>
</reference>
<dbReference type="PANTHER" id="PTHR13121">
    <property type="entry name" value="GPI TRANSAMIDASE COMPONENT PIG-U"/>
    <property type="match status" value="1"/>
</dbReference>
<feature type="transmembrane region" description="Helical" evidence="9">
    <location>
        <begin position="302"/>
        <end position="333"/>
    </location>
</feature>
<dbReference type="PANTHER" id="PTHR13121:SF0">
    <property type="entry name" value="PHOSPHATIDYLINOSITOL GLYCAN ANCHOR BIOSYNTHESIS CLASS U PROTEIN"/>
    <property type="match status" value="1"/>
</dbReference>
<feature type="transmembrane region" description="Helical" evidence="9">
    <location>
        <begin position="276"/>
        <end position="296"/>
    </location>
</feature>
<dbReference type="Proteomes" id="UP000835052">
    <property type="component" value="Unassembled WGS sequence"/>
</dbReference>
<dbReference type="InterPro" id="IPR009600">
    <property type="entry name" value="PIG-U"/>
</dbReference>
<comment type="caution">
    <text evidence="10">The sequence shown here is derived from an EMBL/GenBank/DDBJ whole genome shotgun (WGS) entry which is preliminary data.</text>
</comment>
<comment type="pathway">
    <text evidence="2">Glycolipid biosynthesis; glycosylphosphatidylinositol-anchor biosynthesis.</text>
</comment>
<evidence type="ECO:0000256" key="2">
    <source>
        <dbReference type="ARBA" id="ARBA00004687"/>
    </source>
</evidence>
<keyword evidence="5 9" id="KW-0812">Transmembrane</keyword>
<evidence type="ECO:0000313" key="11">
    <source>
        <dbReference type="Proteomes" id="UP000835052"/>
    </source>
</evidence>
<dbReference type="GO" id="GO:0016255">
    <property type="term" value="P:attachment of GPI anchor to protein"/>
    <property type="evidence" value="ECO:0007669"/>
    <property type="project" value="InterPro"/>
</dbReference>
<gene>
    <name evidence="10" type="ORF">CAUJ_LOCUS697</name>
</gene>
<evidence type="ECO:0000256" key="7">
    <source>
        <dbReference type="ARBA" id="ARBA00022989"/>
    </source>
</evidence>
<dbReference type="Pfam" id="PF06728">
    <property type="entry name" value="PIG-U"/>
    <property type="match status" value="1"/>
</dbReference>
<dbReference type="AlphaFoldDB" id="A0A8S1GQ03"/>
<keyword evidence="8 9" id="KW-0472">Membrane</keyword>
<protein>
    <recommendedName>
        <fullName evidence="12">GPI transamidase subunit PIG-U</fullName>
    </recommendedName>
</protein>
<dbReference type="EMBL" id="CAJGYM010000001">
    <property type="protein sequence ID" value="CAD6184778.1"/>
    <property type="molecule type" value="Genomic_DNA"/>
</dbReference>
<dbReference type="OrthoDB" id="549017at2759"/>
<feature type="transmembrane region" description="Helical" evidence="9">
    <location>
        <begin position="182"/>
        <end position="207"/>
    </location>
</feature>
<evidence type="ECO:0008006" key="12">
    <source>
        <dbReference type="Google" id="ProtNLM"/>
    </source>
</evidence>
<feature type="transmembrane region" description="Helical" evidence="9">
    <location>
        <begin position="340"/>
        <end position="362"/>
    </location>
</feature>
<evidence type="ECO:0000256" key="6">
    <source>
        <dbReference type="ARBA" id="ARBA00022824"/>
    </source>
</evidence>
<keyword evidence="11" id="KW-1185">Reference proteome</keyword>
<feature type="transmembrane region" description="Helical" evidence="9">
    <location>
        <begin position="374"/>
        <end position="399"/>
    </location>
</feature>
<evidence type="ECO:0000256" key="3">
    <source>
        <dbReference type="ARBA" id="ARBA00010026"/>
    </source>
</evidence>
<comment type="subcellular location">
    <subcellularLocation>
        <location evidence="1">Endoplasmic reticulum membrane</location>
        <topology evidence="1">Multi-pass membrane protein</topology>
    </subcellularLocation>
</comment>